<accession>A0ABP8YYE3</accession>
<feature type="transmembrane region" description="Helical" evidence="2">
    <location>
        <begin position="177"/>
        <end position="195"/>
    </location>
</feature>
<feature type="transmembrane region" description="Helical" evidence="2">
    <location>
        <begin position="59"/>
        <end position="77"/>
    </location>
</feature>
<reference evidence="5" key="1">
    <citation type="journal article" date="2019" name="Int. J. Syst. Evol. Microbiol.">
        <title>The Global Catalogue of Microorganisms (GCM) 10K type strain sequencing project: providing services to taxonomists for standard genome sequencing and annotation.</title>
        <authorList>
            <consortium name="The Broad Institute Genomics Platform"/>
            <consortium name="The Broad Institute Genome Sequencing Center for Infectious Disease"/>
            <person name="Wu L."/>
            <person name="Ma J."/>
        </authorList>
    </citation>
    <scope>NUCLEOTIDE SEQUENCE [LARGE SCALE GENOMIC DNA]</scope>
    <source>
        <strain evidence="5">JCM 19015</strain>
    </source>
</reference>
<dbReference type="Proteomes" id="UP001500121">
    <property type="component" value="Unassembled WGS sequence"/>
</dbReference>
<keyword evidence="2" id="KW-0812">Transmembrane</keyword>
<dbReference type="EMBL" id="BAABLP010000002">
    <property type="protein sequence ID" value="GAA4740584.1"/>
    <property type="molecule type" value="Genomic_DNA"/>
</dbReference>
<organism evidence="4 5">
    <name type="scientific">Amnibacterium soli</name>
    <dbReference type="NCBI Taxonomy" id="1282736"/>
    <lineage>
        <taxon>Bacteria</taxon>
        <taxon>Bacillati</taxon>
        <taxon>Actinomycetota</taxon>
        <taxon>Actinomycetes</taxon>
        <taxon>Micrococcales</taxon>
        <taxon>Microbacteriaceae</taxon>
        <taxon>Amnibacterium</taxon>
    </lineage>
</organism>
<keyword evidence="2" id="KW-0472">Membrane</keyword>
<protein>
    <submittedName>
        <fullName evidence="4">DMT family transporter</fullName>
    </submittedName>
</protein>
<dbReference type="PANTHER" id="PTHR22911:SF137">
    <property type="entry name" value="SOLUTE CARRIER FAMILY 35 MEMBER G2-RELATED"/>
    <property type="match status" value="1"/>
</dbReference>
<comment type="similarity">
    <text evidence="1">Belongs to the EamA transporter family.</text>
</comment>
<feature type="domain" description="EamA" evidence="3">
    <location>
        <begin position="146"/>
        <end position="277"/>
    </location>
</feature>
<name>A0ABP8YYE3_9MICO</name>
<feature type="transmembrane region" description="Helical" evidence="2">
    <location>
        <begin position="114"/>
        <end position="131"/>
    </location>
</feature>
<evidence type="ECO:0000313" key="5">
    <source>
        <dbReference type="Proteomes" id="UP001500121"/>
    </source>
</evidence>
<evidence type="ECO:0000313" key="4">
    <source>
        <dbReference type="EMBL" id="GAA4740584.1"/>
    </source>
</evidence>
<gene>
    <name evidence="4" type="ORF">GCM10025783_09430</name>
</gene>
<comment type="caution">
    <text evidence="4">The sequence shown here is derived from an EMBL/GenBank/DDBJ whole genome shotgun (WGS) entry which is preliminary data.</text>
</comment>
<keyword evidence="5" id="KW-1185">Reference proteome</keyword>
<feature type="transmembrane region" description="Helical" evidence="2">
    <location>
        <begin position="89"/>
        <end position="108"/>
    </location>
</feature>
<proteinExistence type="inferred from homology"/>
<keyword evidence="2" id="KW-1133">Transmembrane helix</keyword>
<evidence type="ECO:0000259" key="3">
    <source>
        <dbReference type="Pfam" id="PF00892"/>
    </source>
</evidence>
<feature type="transmembrane region" description="Helical" evidence="2">
    <location>
        <begin position="30"/>
        <end position="53"/>
    </location>
</feature>
<dbReference type="InterPro" id="IPR037185">
    <property type="entry name" value="EmrE-like"/>
</dbReference>
<evidence type="ECO:0000256" key="1">
    <source>
        <dbReference type="ARBA" id="ARBA00007362"/>
    </source>
</evidence>
<evidence type="ECO:0000256" key="2">
    <source>
        <dbReference type="SAM" id="Phobius"/>
    </source>
</evidence>
<dbReference type="Pfam" id="PF00892">
    <property type="entry name" value="EamA"/>
    <property type="match status" value="2"/>
</dbReference>
<feature type="transmembrane region" description="Helical" evidence="2">
    <location>
        <begin position="261"/>
        <end position="278"/>
    </location>
</feature>
<sequence length="279" mass="27712">MSIVFALLGALVYGFSDFAGGLASRRAPALAVVFCGQLASTALLAVLLVAVPGRFDPPSIGWGATAGLCGGLALLLFYRSLAVAPMTVVAPLTAVMSAVVPVVGGIGLGERPSPLALLGVLLAVGAVLLVSAEEGRLPGLRTLRGPGVVGALVAGTGFGLLFVLLSRSADDSGFWPLAGARVASVVLLGLVALIGRRGLVPRGAAPGLVLASGIGDMTANLLFVLASRLGLLSVVGVLLALYPAGTVLLALLVLRERLHRVQLAGLGVAAGGVVLIALG</sequence>
<dbReference type="SUPFAM" id="SSF103481">
    <property type="entry name" value="Multidrug resistance efflux transporter EmrE"/>
    <property type="match status" value="2"/>
</dbReference>
<feature type="transmembrane region" description="Helical" evidence="2">
    <location>
        <begin position="143"/>
        <end position="165"/>
    </location>
</feature>
<dbReference type="RefSeq" id="WP_345479854.1">
    <property type="nucleotide sequence ID" value="NZ_BAABLP010000002.1"/>
</dbReference>
<dbReference type="InterPro" id="IPR000620">
    <property type="entry name" value="EamA_dom"/>
</dbReference>
<feature type="transmembrane region" description="Helical" evidence="2">
    <location>
        <begin position="6"/>
        <end position="23"/>
    </location>
</feature>
<dbReference type="PANTHER" id="PTHR22911">
    <property type="entry name" value="ACYL-MALONYL CONDENSING ENZYME-RELATED"/>
    <property type="match status" value="1"/>
</dbReference>
<feature type="transmembrane region" description="Helical" evidence="2">
    <location>
        <begin position="231"/>
        <end position="254"/>
    </location>
</feature>
<feature type="domain" description="EamA" evidence="3">
    <location>
        <begin position="2"/>
        <end position="131"/>
    </location>
</feature>